<feature type="transmembrane region" description="Helical" evidence="6">
    <location>
        <begin position="12"/>
        <end position="36"/>
    </location>
</feature>
<evidence type="ECO:0000256" key="3">
    <source>
        <dbReference type="ARBA" id="ARBA00022970"/>
    </source>
</evidence>
<evidence type="ECO:0000313" key="9">
    <source>
        <dbReference type="Proteomes" id="UP000822688"/>
    </source>
</evidence>
<feature type="transmembrane region" description="Helical" evidence="6">
    <location>
        <begin position="347"/>
        <end position="371"/>
    </location>
</feature>
<dbReference type="OrthoDB" id="28208at2759"/>
<evidence type="ECO:0000313" key="8">
    <source>
        <dbReference type="EMBL" id="KAG0585868.1"/>
    </source>
</evidence>
<sequence length="480" mass="53208">MEAPGRYGGQNYSPWVSVFNMCNAAIGSGVLSFPFAFRQNGLIGGLLITIMIWSIEVAVLFLLIRTAEKYKTKSYQELVVATFGPSMAVLTSVTILAFLVGSLISYFIITGDVFQPIFSSWFGEDSLFANRRVVIVFFAMVVIFPLSLKRNIRDLRWSSTISVVMLTYLTVVVVALSISHLIREGLPEHVNYFEGGYHTFIALDVLVFAFHCHIQVMPIFAELADNPNPFFRKRLGEPLLNDEDIKAEEVLCQRKSLRVKRMDGIVIISMTTCLICYCLVGEFGYLLYPDVQSDVLISFGRSNHFLNFARVGMAAVSMANFPVSHYPCRSILDDGVRHILRGRIPEGFSVTLHIAITLFICSCALATALVTSDLGTVFSFIGSTGGVLVIFIIPGFILLRNKLGEVGVISHADTEALQSQEEARFGERLKTYLRLGCGILLVCFGCLIFFVTAYVNIFGIEVGSLSFFEEAASQRVKIGI</sequence>
<feature type="transmembrane region" description="Helical" evidence="6">
    <location>
        <begin position="42"/>
        <end position="64"/>
    </location>
</feature>
<name>A0A8T0IT86_CERPU</name>
<evidence type="ECO:0000256" key="1">
    <source>
        <dbReference type="ARBA" id="ARBA00004141"/>
    </source>
</evidence>
<comment type="caution">
    <text evidence="8">The sequence shown here is derived from an EMBL/GenBank/DDBJ whole genome shotgun (WGS) entry which is preliminary data.</text>
</comment>
<accession>A0A8T0IT86</accession>
<dbReference type="Pfam" id="PF01490">
    <property type="entry name" value="Aa_trans"/>
    <property type="match status" value="2"/>
</dbReference>
<feature type="transmembrane region" description="Helical" evidence="6">
    <location>
        <begin position="308"/>
        <end position="326"/>
    </location>
</feature>
<dbReference type="Proteomes" id="UP000822688">
    <property type="component" value="Chromosome 2"/>
</dbReference>
<dbReference type="PANTHER" id="PTHR22950">
    <property type="entry name" value="AMINO ACID TRANSPORTER"/>
    <property type="match status" value="1"/>
</dbReference>
<keyword evidence="5 6" id="KW-0472">Membrane</keyword>
<evidence type="ECO:0000256" key="4">
    <source>
        <dbReference type="ARBA" id="ARBA00022989"/>
    </source>
</evidence>
<dbReference type="EMBL" id="CM026422">
    <property type="protein sequence ID" value="KAG0585868.1"/>
    <property type="molecule type" value="Genomic_DNA"/>
</dbReference>
<proteinExistence type="predicted"/>
<dbReference type="InterPro" id="IPR013057">
    <property type="entry name" value="AA_transpt_TM"/>
</dbReference>
<feature type="transmembrane region" description="Helical" evidence="6">
    <location>
        <begin position="160"/>
        <end position="182"/>
    </location>
</feature>
<feature type="transmembrane region" description="Helical" evidence="6">
    <location>
        <begin position="264"/>
        <end position="288"/>
    </location>
</feature>
<comment type="subcellular location">
    <subcellularLocation>
        <location evidence="1">Membrane</location>
        <topology evidence="1">Multi-pass membrane protein</topology>
    </subcellularLocation>
</comment>
<feature type="domain" description="Amino acid transporter transmembrane" evidence="7">
    <location>
        <begin position="12"/>
        <end position="228"/>
    </location>
</feature>
<dbReference type="PANTHER" id="PTHR22950:SF652">
    <property type="entry name" value="TRANSMEMBRANE AMINO ACID TRANSPORTER FAMILY PROTEIN"/>
    <property type="match status" value="1"/>
</dbReference>
<evidence type="ECO:0000259" key="7">
    <source>
        <dbReference type="Pfam" id="PF01490"/>
    </source>
</evidence>
<dbReference type="GO" id="GO:0031090">
    <property type="term" value="C:organelle membrane"/>
    <property type="evidence" value="ECO:0007669"/>
    <property type="project" value="UniProtKB-ARBA"/>
</dbReference>
<keyword evidence="4 6" id="KW-1133">Transmembrane helix</keyword>
<evidence type="ECO:0000256" key="6">
    <source>
        <dbReference type="SAM" id="Phobius"/>
    </source>
</evidence>
<feature type="domain" description="Amino acid transporter transmembrane" evidence="7">
    <location>
        <begin position="259"/>
        <end position="400"/>
    </location>
</feature>
<keyword evidence="2 6" id="KW-0812">Transmembrane</keyword>
<evidence type="ECO:0000256" key="5">
    <source>
        <dbReference type="ARBA" id="ARBA00023136"/>
    </source>
</evidence>
<keyword evidence="3" id="KW-0813">Transport</keyword>
<feature type="transmembrane region" description="Helical" evidence="6">
    <location>
        <begin position="85"/>
        <end position="109"/>
    </location>
</feature>
<organism evidence="8 9">
    <name type="scientific">Ceratodon purpureus</name>
    <name type="common">Fire moss</name>
    <name type="synonym">Dicranum purpureum</name>
    <dbReference type="NCBI Taxonomy" id="3225"/>
    <lineage>
        <taxon>Eukaryota</taxon>
        <taxon>Viridiplantae</taxon>
        <taxon>Streptophyta</taxon>
        <taxon>Embryophyta</taxon>
        <taxon>Bryophyta</taxon>
        <taxon>Bryophytina</taxon>
        <taxon>Bryopsida</taxon>
        <taxon>Dicranidae</taxon>
        <taxon>Pseudoditrichales</taxon>
        <taxon>Ditrichaceae</taxon>
        <taxon>Ceratodon</taxon>
    </lineage>
</organism>
<feature type="transmembrane region" description="Helical" evidence="6">
    <location>
        <begin position="129"/>
        <end position="148"/>
    </location>
</feature>
<keyword evidence="3" id="KW-0029">Amino-acid transport</keyword>
<evidence type="ECO:0000256" key="2">
    <source>
        <dbReference type="ARBA" id="ARBA00022692"/>
    </source>
</evidence>
<keyword evidence="9" id="KW-1185">Reference proteome</keyword>
<feature type="transmembrane region" description="Helical" evidence="6">
    <location>
        <begin position="202"/>
        <end position="224"/>
    </location>
</feature>
<reference evidence="8" key="1">
    <citation type="submission" date="2020-06" db="EMBL/GenBank/DDBJ databases">
        <title>WGS assembly of Ceratodon purpureus strain R40.</title>
        <authorList>
            <person name="Carey S.B."/>
            <person name="Jenkins J."/>
            <person name="Shu S."/>
            <person name="Lovell J.T."/>
            <person name="Sreedasyam A."/>
            <person name="Maumus F."/>
            <person name="Tiley G.P."/>
            <person name="Fernandez-Pozo N."/>
            <person name="Barry K."/>
            <person name="Chen C."/>
            <person name="Wang M."/>
            <person name="Lipzen A."/>
            <person name="Daum C."/>
            <person name="Saski C.A."/>
            <person name="Payton A.C."/>
            <person name="Mcbreen J.C."/>
            <person name="Conrad R.E."/>
            <person name="Kollar L.M."/>
            <person name="Olsson S."/>
            <person name="Huttunen S."/>
            <person name="Landis J.B."/>
            <person name="Wickett N.J."/>
            <person name="Johnson M.G."/>
            <person name="Rensing S.A."/>
            <person name="Grimwood J."/>
            <person name="Schmutz J."/>
            <person name="Mcdaniel S.F."/>
        </authorList>
    </citation>
    <scope>NUCLEOTIDE SEQUENCE</scope>
    <source>
        <strain evidence="8">R40</strain>
    </source>
</reference>
<dbReference type="AlphaFoldDB" id="A0A8T0IT86"/>
<dbReference type="GO" id="GO:0015179">
    <property type="term" value="F:L-amino acid transmembrane transporter activity"/>
    <property type="evidence" value="ECO:0007669"/>
    <property type="project" value="TreeGrafter"/>
</dbReference>
<protein>
    <recommendedName>
        <fullName evidence="7">Amino acid transporter transmembrane domain-containing protein</fullName>
    </recommendedName>
</protein>
<feature type="transmembrane region" description="Helical" evidence="6">
    <location>
        <begin position="432"/>
        <end position="457"/>
    </location>
</feature>
<feature type="transmembrane region" description="Helical" evidence="6">
    <location>
        <begin position="377"/>
        <end position="399"/>
    </location>
</feature>
<gene>
    <name evidence="8" type="ORF">KC19_2G045600</name>
</gene>